<evidence type="ECO:0000313" key="11">
    <source>
        <dbReference type="EMBL" id="AOW06772.1"/>
    </source>
</evidence>
<dbReference type="EMBL" id="CP017558">
    <property type="protein sequence ID" value="AOW06772.1"/>
    <property type="molecule type" value="Genomic_DNA"/>
</dbReference>
<evidence type="ECO:0000256" key="7">
    <source>
        <dbReference type="ARBA" id="ARBA00030302"/>
    </source>
</evidence>
<protein>
    <recommendedName>
        <fullName evidence="4">Ureidoglycolate lyase</fullName>
        <ecNumber evidence="3">4.3.2.3</ecNumber>
    </recommendedName>
    <alternativeName>
        <fullName evidence="7">Ureidoglycolatase</fullName>
    </alternativeName>
</protein>
<dbReference type="InterPro" id="IPR047233">
    <property type="entry name" value="UAH_cupin"/>
</dbReference>
<evidence type="ECO:0000256" key="1">
    <source>
        <dbReference type="ARBA" id="ARBA00004780"/>
    </source>
</evidence>
<dbReference type="InterPro" id="IPR011051">
    <property type="entry name" value="RmlC_Cupin_sf"/>
</dbReference>
<dbReference type="SUPFAM" id="SSF51182">
    <property type="entry name" value="RmlC-like cupins"/>
    <property type="match status" value="1"/>
</dbReference>
<dbReference type="GO" id="GO:0006144">
    <property type="term" value="P:purine nucleobase metabolic process"/>
    <property type="evidence" value="ECO:0007669"/>
    <property type="project" value="UniProtKB-KW"/>
</dbReference>
<dbReference type="InterPro" id="IPR007247">
    <property type="entry name" value="Ureidogly_lyase"/>
</dbReference>
<dbReference type="InterPro" id="IPR024060">
    <property type="entry name" value="Ureidoglycolate_lyase_dom_sf"/>
</dbReference>
<accession>A0A1D8NMB1</accession>
<name>A0A1D8NMB1_YARLL</name>
<dbReference type="PANTHER" id="PTHR21221">
    <property type="entry name" value="UREIDOGLYCOLATE HYDROLASE"/>
    <property type="match status" value="1"/>
</dbReference>
<evidence type="ECO:0000256" key="10">
    <source>
        <dbReference type="ARBA" id="ARBA00061337"/>
    </source>
</evidence>
<gene>
    <name evidence="11" type="ORF">YALI1_F09856g</name>
</gene>
<dbReference type="eggNOG" id="ENOG502S1JQ">
    <property type="taxonomic scope" value="Eukaryota"/>
</dbReference>
<dbReference type="VEuPathDB" id="FungiDB:YALI1_F09856g"/>
<dbReference type="PANTHER" id="PTHR21221:SF1">
    <property type="entry name" value="UREIDOGLYCOLATE LYASE"/>
    <property type="match status" value="1"/>
</dbReference>
<dbReference type="VEuPathDB" id="FungiDB:YALI0_F06710g"/>
<evidence type="ECO:0000256" key="6">
    <source>
        <dbReference type="ARBA" id="ARBA00023239"/>
    </source>
</evidence>
<evidence type="ECO:0000313" key="12">
    <source>
        <dbReference type="Proteomes" id="UP000182444"/>
    </source>
</evidence>
<evidence type="ECO:0000256" key="4">
    <source>
        <dbReference type="ARBA" id="ARBA00019751"/>
    </source>
</evidence>
<organism evidence="11 12">
    <name type="scientific">Yarrowia lipolytica</name>
    <name type="common">Candida lipolytica</name>
    <dbReference type="NCBI Taxonomy" id="4952"/>
    <lineage>
        <taxon>Eukaryota</taxon>
        <taxon>Fungi</taxon>
        <taxon>Dikarya</taxon>
        <taxon>Ascomycota</taxon>
        <taxon>Saccharomycotina</taxon>
        <taxon>Dipodascomycetes</taxon>
        <taxon>Dipodascales</taxon>
        <taxon>Dipodascales incertae sedis</taxon>
        <taxon>Yarrowia</taxon>
    </lineage>
</organism>
<evidence type="ECO:0000256" key="8">
    <source>
        <dbReference type="ARBA" id="ARBA00047684"/>
    </source>
</evidence>
<proteinExistence type="inferred from homology"/>
<dbReference type="GO" id="GO:0000256">
    <property type="term" value="P:allantoin catabolic process"/>
    <property type="evidence" value="ECO:0007669"/>
    <property type="project" value="InterPro"/>
</dbReference>
<dbReference type="AlphaFoldDB" id="A0A1D8NMB1"/>
<comment type="similarity">
    <text evidence="10">Belongs to the ureidoglycolate lyase family.</text>
</comment>
<evidence type="ECO:0000256" key="5">
    <source>
        <dbReference type="ARBA" id="ARBA00022631"/>
    </source>
</evidence>
<evidence type="ECO:0000256" key="9">
    <source>
        <dbReference type="ARBA" id="ARBA00055977"/>
    </source>
</evidence>
<evidence type="ECO:0000256" key="3">
    <source>
        <dbReference type="ARBA" id="ARBA00012341"/>
    </source>
</evidence>
<dbReference type="RefSeq" id="XP_505092.3">
    <property type="nucleotide sequence ID" value="XM_505092.3"/>
</dbReference>
<comment type="subunit">
    <text evidence="2">Homodimer.</text>
</comment>
<keyword evidence="6" id="KW-0456">Lyase</keyword>
<comment type="pathway">
    <text evidence="1">Nitrogen metabolism; (S)-allantoin degradation.</text>
</comment>
<comment type="function">
    <text evidence="9">Catalyzes the catabolism of the allantoin degradation intermediate (S)-ureidoglycolate, generating urea and glyoxylate. Involved in the utilization of allantoin as secondary nitrogen source when primary sources are limiting.</text>
</comment>
<dbReference type="KEGG" id="yli:2908518"/>
<comment type="catalytic activity">
    <reaction evidence="8">
        <text>(S)-ureidoglycolate = urea + glyoxylate</text>
        <dbReference type="Rhea" id="RHEA:11304"/>
        <dbReference type="ChEBI" id="CHEBI:16199"/>
        <dbReference type="ChEBI" id="CHEBI:36655"/>
        <dbReference type="ChEBI" id="CHEBI:57296"/>
        <dbReference type="EC" id="4.3.2.3"/>
    </reaction>
</comment>
<dbReference type="GO" id="GO:0050385">
    <property type="term" value="F:ureidoglycolate lyase activity"/>
    <property type="evidence" value="ECO:0007669"/>
    <property type="project" value="UniProtKB-EC"/>
</dbReference>
<dbReference type="OMA" id="ECYFEPG"/>
<sequence>MPLATIQVGTRSVFVKPLTIDNFAPFGGVMSLEHQQRPEDVGANYGTATKIKDVSPVTNNFAYAPSKQPARSIWYGFRCSPPNHLTSTKNSQSTYTCKVLERHPFSTQTFVPMGRNKDDQAYLVIVAKTGTDGLPDVNTLEAFEARGDQAVTYGVATWHAPMVVLHKPIDFGVFIHENSVPEENCQEVYFEPGVNVEYREKAKL</sequence>
<dbReference type="CDD" id="cd20298">
    <property type="entry name" value="cupin_UAH"/>
    <property type="match status" value="1"/>
</dbReference>
<dbReference type="EC" id="4.3.2.3" evidence="3"/>
<reference evidence="11 12" key="1">
    <citation type="journal article" date="2016" name="PLoS ONE">
        <title>Sequence Assembly of Yarrowia lipolytica Strain W29/CLIB89 Shows Transposable Element Diversity.</title>
        <authorList>
            <person name="Magnan C."/>
            <person name="Yu J."/>
            <person name="Chang I."/>
            <person name="Jahn E."/>
            <person name="Kanomata Y."/>
            <person name="Wu J."/>
            <person name="Zeller M."/>
            <person name="Oakes M."/>
            <person name="Baldi P."/>
            <person name="Sandmeyer S."/>
        </authorList>
    </citation>
    <scope>NUCLEOTIDE SEQUENCE [LARGE SCALE GENOMIC DNA]</scope>
    <source>
        <strain evidence="12">CLIB89(W29)</strain>
    </source>
</reference>
<dbReference type="Proteomes" id="UP000182444">
    <property type="component" value="Chromosome 1F"/>
</dbReference>
<dbReference type="Pfam" id="PF04115">
    <property type="entry name" value="Ureidogly_lyase"/>
    <property type="match status" value="1"/>
</dbReference>
<dbReference type="Gene3D" id="2.60.120.480">
    <property type="entry name" value="Ureidoglycolate hydrolase"/>
    <property type="match status" value="1"/>
</dbReference>
<dbReference type="FunFam" id="2.60.120.480:FF:000003">
    <property type="entry name" value="Ureidoglycolate hydrolase"/>
    <property type="match status" value="1"/>
</dbReference>
<dbReference type="GO" id="GO:0004848">
    <property type="term" value="F:ureidoglycolate hydrolase activity"/>
    <property type="evidence" value="ECO:0007669"/>
    <property type="project" value="InterPro"/>
</dbReference>
<dbReference type="GeneID" id="2908518"/>
<keyword evidence="5" id="KW-0659">Purine metabolism</keyword>
<evidence type="ECO:0000256" key="2">
    <source>
        <dbReference type="ARBA" id="ARBA00011738"/>
    </source>
</evidence>